<dbReference type="SUPFAM" id="SSF53822">
    <property type="entry name" value="Periplasmic binding protein-like I"/>
    <property type="match status" value="1"/>
</dbReference>
<feature type="chain" id="PRO_5047304660" evidence="3">
    <location>
        <begin position="20"/>
        <end position="415"/>
    </location>
</feature>
<protein>
    <submittedName>
        <fullName evidence="5">ABC transporter substrate-binding protein</fullName>
    </submittedName>
</protein>
<feature type="signal peptide" evidence="3">
    <location>
        <begin position="1"/>
        <end position="19"/>
    </location>
</feature>
<comment type="similarity">
    <text evidence="1">Belongs to the leucine-binding protein family.</text>
</comment>
<dbReference type="RefSeq" id="WP_386416738.1">
    <property type="nucleotide sequence ID" value="NZ_JBHSZO010000030.1"/>
</dbReference>
<dbReference type="PROSITE" id="PS51257">
    <property type="entry name" value="PROKAR_LIPOPROTEIN"/>
    <property type="match status" value="1"/>
</dbReference>
<dbReference type="InterPro" id="IPR051010">
    <property type="entry name" value="BCAA_transport"/>
</dbReference>
<dbReference type="Gene3D" id="3.40.50.2300">
    <property type="match status" value="2"/>
</dbReference>
<evidence type="ECO:0000313" key="5">
    <source>
        <dbReference type="EMBL" id="MFC7220207.1"/>
    </source>
</evidence>
<evidence type="ECO:0000256" key="1">
    <source>
        <dbReference type="ARBA" id="ARBA00010062"/>
    </source>
</evidence>
<dbReference type="Pfam" id="PF13458">
    <property type="entry name" value="Peripla_BP_6"/>
    <property type="match status" value="1"/>
</dbReference>
<evidence type="ECO:0000256" key="3">
    <source>
        <dbReference type="SAM" id="SignalP"/>
    </source>
</evidence>
<organism evidence="5 6">
    <name type="scientific">Streptomyces polyrhachis</name>
    <dbReference type="NCBI Taxonomy" id="1282885"/>
    <lineage>
        <taxon>Bacteria</taxon>
        <taxon>Bacillati</taxon>
        <taxon>Actinomycetota</taxon>
        <taxon>Actinomycetes</taxon>
        <taxon>Kitasatosporales</taxon>
        <taxon>Streptomycetaceae</taxon>
        <taxon>Streptomyces</taxon>
    </lineage>
</organism>
<evidence type="ECO:0000256" key="2">
    <source>
        <dbReference type="ARBA" id="ARBA00022729"/>
    </source>
</evidence>
<dbReference type="CDD" id="cd06327">
    <property type="entry name" value="PBP1_SBP-like"/>
    <property type="match status" value="1"/>
</dbReference>
<dbReference type="Proteomes" id="UP001596413">
    <property type="component" value="Unassembled WGS sequence"/>
</dbReference>
<reference evidence="6" key="1">
    <citation type="journal article" date="2019" name="Int. J. Syst. Evol. Microbiol.">
        <title>The Global Catalogue of Microorganisms (GCM) 10K type strain sequencing project: providing services to taxonomists for standard genome sequencing and annotation.</title>
        <authorList>
            <consortium name="The Broad Institute Genomics Platform"/>
            <consortium name="The Broad Institute Genome Sequencing Center for Infectious Disease"/>
            <person name="Wu L."/>
            <person name="Ma J."/>
        </authorList>
    </citation>
    <scope>NUCLEOTIDE SEQUENCE [LARGE SCALE GENOMIC DNA]</scope>
    <source>
        <strain evidence="6">CGMCC 1.13681</strain>
    </source>
</reference>
<dbReference type="InterPro" id="IPR028081">
    <property type="entry name" value="Leu-bd"/>
</dbReference>
<gene>
    <name evidence="5" type="ORF">ACFQLX_18865</name>
</gene>
<keyword evidence="6" id="KW-1185">Reference proteome</keyword>
<dbReference type="PANTHER" id="PTHR30483:SF6">
    <property type="entry name" value="PERIPLASMIC BINDING PROTEIN OF ABC TRANSPORTER FOR NATURAL AMINO ACIDS"/>
    <property type="match status" value="1"/>
</dbReference>
<sequence>MKRRYAATLAALAAGTLLAACGGGGPGGGGGKVSDDKVVLGVLTDLSAIYADLAGPNSVVAVEMAVADYQKKYGDKAVAETVEVVKADHQNKPEIANTQAKEMYERRKVDALFDVPTSSAALAVQTVAGQAKKLYFNTGAATTELAGKTCNPYTYEWAYDAYMLANGTGTAVTAQGGKTWYTIYPDYAFGQDMQKKFQAAVTGAGGQITASDPTPFPSDNYSTFLLKAKGMNPKPQVLGALQAGGDLANVAKQYDQFKLKDAGISLAIGLLFDTDIKAIGPDKLAGTMFTTAWFWNLDDEAQIWADRFKEKTGVRPTFVQAADYSAATQYLEAVQKAGTDKAEDVSKILNGMKFNDFFARNATIRAEDHRVTHDAYLAKVKDPAQASESEDFTELVETIPADKAFAPPSPECSMG</sequence>
<comment type="caution">
    <text evidence="5">The sequence shown here is derived from an EMBL/GenBank/DDBJ whole genome shotgun (WGS) entry which is preliminary data.</text>
</comment>
<dbReference type="EMBL" id="JBHSZO010000030">
    <property type="protein sequence ID" value="MFC7220207.1"/>
    <property type="molecule type" value="Genomic_DNA"/>
</dbReference>
<name>A0ABW2GHR8_9ACTN</name>
<evidence type="ECO:0000259" key="4">
    <source>
        <dbReference type="Pfam" id="PF13458"/>
    </source>
</evidence>
<proteinExistence type="inferred from homology"/>
<dbReference type="InterPro" id="IPR028082">
    <property type="entry name" value="Peripla_BP_I"/>
</dbReference>
<feature type="domain" description="Leucine-binding protein" evidence="4">
    <location>
        <begin position="38"/>
        <end position="381"/>
    </location>
</feature>
<evidence type="ECO:0000313" key="6">
    <source>
        <dbReference type="Proteomes" id="UP001596413"/>
    </source>
</evidence>
<dbReference type="PANTHER" id="PTHR30483">
    <property type="entry name" value="LEUCINE-SPECIFIC-BINDING PROTEIN"/>
    <property type="match status" value="1"/>
</dbReference>
<accession>A0ABW2GHR8</accession>
<keyword evidence="2 3" id="KW-0732">Signal</keyword>